<reference evidence="7 8" key="1">
    <citation type="submission" date="2019-02" db="EMBL/GenBank/DDBJ databases">
        <title>Deep-cultivation of Planctomycetes and their phenomic and genomic characterization uncovers novel biology.</title>
        <authorList>
            <person name="Wiegand S."/>
            <person name="Jogler M."/>
            <person name="Boedeker C."/>
            <person name="Pinto D."/>
            <person name="Vollmers J."/>
            <person name="Rivas-Marin E."/>
            <person name="Kohn T."/>
            <person name="Peeters S.H."/>
            <person name="Heuer A."/>
            <person name="Rast P."/>
            <person name="Oberbeckmann S."/>
            <person name="Bunk B."/>
            <person name="Jeske O."/>
            <person name="Meyerdierks A."/>
            <person name="Storesund J.E."/>
            <person name="Kallscheuer N."/>
            <person name="Luecker S."/>
            <person name="Lage O.M."/>
            <person name="Pohl T."/>
            <person name="Merkel B.J."/>
            <person name="Hornburger P."/>
            <person name="Mueller R.-W."/>
            <person name="Bruemmer F."/>
            <person name="Labrenz M."/>
            <person name="Spormann A.M."/>
            <person name="Op den Camp H."/>
            <person name="Overmann J."/>
            <person name="Amann R."/>
            <person name="Jetten M.S.M."/>
            <person name="Mascher T."/>
            <person name="Medema M.H."/>
            <person name="Devos D.P."/>
            <person name="Kaster A.-K."/>
            <person name="Ovreas L."/>
            <person name="Rohde M."/>
            <person name="Galperin M.Y."/>
            <person name="Jogler C."/>
        </authorList>
    </citation>
    <scope>NUCLEOTIDE SEQUENCE [LARGE SCALE GENOMIC DNA]</scope>
    <source>
        <strain evidence="7 8">EC9</strain>
    </source>
</reference>
<dbReference type="KEGG" id="ruv:EC9_35370"/>
<dbReference type="InterPro" id="IPR016024">
    <property type="entry name" value="ARM-type_fold"/>
</dbReference>
<protein>
    <recommendedName>
        <fullName evidence="6">Cytochrome c domain-containing protein</fullName>
    </recommendedName>
</protein>
<dbReference type="AlphaFoldDB" id="A0A517M387"/>
<keyword evidence="8" id="KW-1185">Reference proteome</keyword>
<dbReference type="Pfam" id="PF23500">
    <property type="entry name" value="DUF7133"/>
    <property type="match status" value="1"/>
</dbReference>
<keyword evidence="2 4" id="KW-0479">Metal-binding</keyword>
<dbReference type="GO" id="GO:0046872">
    <property type="term" value="F:metal ion binding"/>
    <property type="evidence" value="ECO:0007669"/>
    <property type="project" value="UniProtKB-KW"/>
</dbReference>
<keyword evidence="5" id="KW-0732">Signal</keyword>
<evidence type="ECO:0000256" key="5">
    <source>
        <dbReference type="SAM" id="SignalP"/>
    </source>
</evidence>
<evidence type="ECO:0000256" key="4">
    <source>
        <dbReference type="PROSITE-ProRule" id="PRU00433"/>
    </source>
</evidence>
<dbReference type="InterPro" id="IPR009056">
    <property type="entry name" value="Cyt_c-like_dom"/>
</dbReference>
<keyword evidence="1 4" id="KW-0349">Heme</keyword>
<dbReference type="InterPro" id="IPR011989">
    <property type="entry name" value="ARM-like"/>
</dbReference>
<dbReference type="Gene3D" id="2.120.10.30">
    <property type="entry name" value="TolB, C-terminal domain"/>
    <property type="match status" value="1"/>
</dbReference>
<evidence type="ECO:0000313" key="8">
    <source>
        <dbReference type="Proteomes" id="UP000319557"/>
    </source>
</evidence>
<dbReference type="InterPro" id="IPR055557">
    <property type="entry name" value="DUF7133"/>
</dbReference>
<feature type="chain" id="PRO_5021709282" description="Cytochrome c domain-containing protein" evidence="5">
    <location>
        <begin position="24"/>
        <end position="1148"/>
    </location>
</feature>
<dbReference type="SUPFAM" id="SSF48371">
    <property type="entry name" value="ARM repeat"/>
    <property type="match status" value="1"/>
</dbReference>
<evidence type="ECO:0000259" key="6">
    <source>
        <dbReference type="PROSITE" id="PS51007"/>
    </source>
</evidence>
<evidence type="ECO:0000313" key="7">
    <source>
        <dbReference type="EMBL" id="QDS89338.1"/>
    </source>
</evidence>
<dbReference type="RefSeq" id="WP_218934203.1">
    <property type="nucleotide sequence ID" value="NZ_CP036261.1"/>
</dbReference>
<dbReference type="GO" id="GO:0009055">
    <property type="term" value="F:electron transfer activity"/>
    <property type="evidence" value="ECO:0007669"/>
    <property type="project" value="InterPro"/>
</dbReference>
<dbReference type="PROSITE" id="PS51007">
    <property type="entry name" value="CYTC"/>
    <property type="match status" value="1"/>
</dbReference>
<dbReference type="EMBL" id="CP036261">
    <property type="protein sequence ID" value="QDS89338.1"/>
    <property type="molecule type" value="Genomic_DNA"/>
</dbReference>
<dbReference type="InterPro" id="IPR011042">
    <property type="entry name" value="6-blade_b-propeller_TolB-like"/>
</dbReference>
<dbReference type="NCBIfam" id="TIGR02604">
    <property type="entry name" value="Piru_Ver_Nterm"/>
    <property type="match status" value="1"/>
</dbReference>
<accession>A0A517M387</accession>
<evidence type="ECO:0000256" key="1">
    <source>
        <dbReference type="ARBA" id="ARBA00022617"/>
    </source>
</evidence>
<name>A0A517M387_9BACT</name>
<dbReference type="InterPro" id="IPR013428">
    <property type="entry name" value="Membrane-bound_put_N"/>
</dbReference>
<dbReference type="InterPro" id="IPR004155">
    <property type="entry name" value="PBS_lyase_HEAT"/>
</dbReference>
<organism evidence="7 8">
    <name type="scientific">Rosistilla ulvae</name>
    <dbReference type="NCBI Taxonomy" id="1930277"/>
    <lineage>
        <taxon>Bacteria</taxon>
        <taxon>Pseudomonadati</taxon>
        <taxon>Planctomycetota</taxon>
        <taxon>Planctomycetia</taxon>
        <taxon>Pirellulales</taxon>
        <taxon>Pirellulaceae</taxon>
        <taxon>Rosistilla</taxon>
    </lineage>
</organism>
<dbReference type="Gene3D" id="1.10.760.10">
    <property type="entry name" value="Cytochrome c-like domain"/>
    <property type="match status" value="1"/>
</dbReference>
<dbReference type="Gene3D" id="1.25.10.10">
    <property type="entry name" value="Leucine-rich Repeat Variant"/>
    <property type="match status" value="1"/>
</dbReference>
<dbReference type="InterPro" id="IPR036909">
    <property type="entry name" value="Cyt_c-like_dom_sf"/>
</dbReference>
<evidence type="ECO:0000256" key="2">
    <source>
        <dbReference type="ARBA" id="ARBA00022723"/>
    </source>
</evidence>
<proteinExistence type="predicted"/>
<gene>
    <name evidence="7" type="ORF">EC9_35370</name>
</gene>
<dbReference type="SUPFAM" id="SSF50952">
    <property type="entry name" value="Soluble quinoprotein glucose dehydrogenase"/>
    <property type="match status" value="1"/>
</dbReference>
<dbReference type="InterPro" id="IPR011041">
    <property type="entry name" value="Quinoprot_gluc/sorb_DH_b-prop"/>
</dbReference>
<dbReference type="SMART" id="SM00567">
    <property type="entry name" value="EZ_HEAT"/>
    <property type="match status" value="4"/>
</dbReference>
<evidence type="ECO:0000256" key="3">
    <source>
        <dbReference type="ARBA" id="ARBA00023004"/>
    </source>
</evidence>
<feature type="domain" description="Cytochrome c" evidence="6">
    <location>
        <begin position="858"/>
        <end position="994"/>
    </location>
</feature>
<dbReference type="Proteomes" id="UP000319557">
    <property type="component" value="Chromosome"/>
</dbReference>
<sequence length="1148" mass="125205" precursor="true">MIRNHSLVFVQLLLAMPATILWAQRDLTDIPDPDPQAEMAAMRLDPQIEINLFASDPMIKKPIQMNFDSDGRLWVASSEVYPQIEPGAAATDKIIVLQDTTGDGVADRSDVFADDLLIPTGILPGDGGAYVANSTELIHLSDTDGDGRADQRRVVLSGFGTEDTHHLLHTLRWGPDGCLYMNQSIYIHSHVETPFGTRHLNGGGIWRYRPETQSLEVMCKGLVNPWGHVFDAYGQSFATDGAGVEGINYVFPGAVFATSPGAVRHLRGLNPGSPKHCGLEVLSGTHIPDPWRGDLVTNDFRGHRVCRFTVRPQASGYNSRQQPELIASQHVAFRPIDARMGPDGAIYIADWYNPIIQHGEVDFRDDRRDRGHGRIWRLTFKNSPLMKPTPTGDLAEPALLSLLESPALWLRQFARQELKHRDSDRVIDLLTQWLGDASDSEAKLNRQFEAMWVRECLDRPDGYLLKTLAVCDNEHFRAAAVRYIGLRRDDLPDALQWLQTAVADPNPQVRLEAVSALGEVGTAQAAAIALAVLDQPMDDNLDFALWSALRKSQSQWIEAIAAGTFDTQQKPARLVFAIRAAATPAVVAPVVAAVRSDRIDVSQSMPLLDALADAADAESLNDLLQIVLDPEGKFSDSDRAALIAAVVRQKETRNVMPTQGPAMLKAFAEQASLESDSPGEQALLKAIGLWKAAALQPIVLAAIGRAQASDSLPMTALTTLGQLASEPSLKALTAIANDAQAKTSWRIAAIDALVGPRPNLAARAAWELMASREAAPWGEQAIRGTLRRKGGPGRLLETLATVKLPSDAARAAIHEVRAAGNHPKLESAIREAGKLDDASWKMSAAQTEELTAAVLASGDAAKGETIFRRSELQCIACHAIGPAGGRVGPNFVSLGGSAQIDYLIESLIDPNAKVKENFHSVIVVTDDGSIVQGILDSETEESLTVRLADGSKKTIPQETIDQVGEGRSLMAAGLVDSLTRDDLVHLVRFLSELGRTPAYTLKTEPIVRAWQKLIHSPEANHLLNRTSVDAVATDNPVLVWENTTTRVDGRVPVAELPQFKQHHTAPPTSFIRFDFESFDDQPIRIVLPETDALKMWVDGKPMPIWNAAELKLAKGKHRVTLAIRRDLIGEDFAVQIDSKTPVAILDHF</sequence>
<dbReference type="Pfam" id="PF13646">
    <property type="entry name" value="HEAT_2"/>
    <property type="match status" value="1"/>
</dbReference>
<keyword evidence="3 4" id="KW-0408">Iron</keyword>
<dbReference type="GO" id="GO:0020037">
    <property type="term" value="F:heme binding"/>
    <property type="evidence" value="ECO:0007669"/>
    <property type="project" value="InterPro"/>
</dbReference>
<dbReference type="NCBIfam" id="TIGR02603">
    <property type="entry name" value="CxxCH_TIGR02603"/>
    <property type="match status" value="1"/>
</dbReference>
<dbReference type="InterPro" id="IPR013427">
    <property type="entry name" value="Haem-bd_dom_put"/>
</dbReference>
<dbReference type="PANTHER" id="PTHR33546">
    <property type="entry name" value="LARGE, MULTIFUNCTIONAL SECRETED PROTEIN-RELATED"/>
    <property type="match status" value="1"/>
</dbReference>
<dbReference type="SUPFAM" id="SSF46626">
    <property type="entry name" value="Cytochrome c"/>
    <property type="match status" value="1"/>
</dbReference>
<feature type="signal peptide" evidence="5">
    <location>
        <begin position="1"/>
        <end position="23"/>
    </location>
</feature>
<dbReference type="PANTHER" id="PTHR33546:SF1">
    <property type="entry name" value="LARGE, MULTIFUNCTIONAL SECRETED PROTEIN"/>
    <property type="match status" value="1"/>
</dbReference>